<keyword evidence="4" id="KW-1185">Reference proteome</keyword>
<protein>
    <submittedName>
        <fullName evidence="3">Uncharacterized protein</fullName>
    </submittedName>
</protein>
<dbReference type="Proteomes" id="UP000092461">
    <property type="component" value="Unassembled WGS sequence"/>
</dbReference>
<evidence type="ECO:0000256" key="1">
    <source>
        <dbReference type="SAM" id="Coils"/>
    </source>
</evidence>
<dbReference type="EnsemblMetazoa" id="LLOJ007315-RA">
    <property type="protein sequence ID" value="LLOJ007315-PA"/>
    <property type="gene ID" value="LLOJ007315"/>
</dbReference>
<evidence type="ECO:0000313" key="3">
    <source>
        <dbReference type="EnsemblMetazoa" id="LLOJ007315-PA"/>
    </source>
</evidence>
<feature type="coiled-coil region" evidence="1">
    <location>
        <begin position="631"/>
        <end position="683"/>
    </location>
</feature>
<dbReference type="VEuPathDB" id="VectorBase:LLOJ007315"/>
<organism evidence="3 4">
    <name type="scientific">Lutzomyia longipalpis</name>
    <name type="common">Sand fly</name>
    <dbReference type="NCBI Taxonomy" id="7200"/>
    <lineage>
        <taxon>Eukaryota</taxon>
        <taxon>Metazoa</taxon>
        <taxon>Ecdysozoa</taxon>
        <taxon>Arthropoda</taxon>
        <taxon>Hexapoda</taxon>
        <taxon>Insecta</taxon>
        <taxon>Pterygota</taxon>
        <taxon>Neoptera</taxon>
        <taxon>Endopterygota</taxon>
        <taxon>Diptera</taxon>
        <taxon>Nematocera</taxon>
        <taxon>Psychodoidea</taxon>
        <taxon>Psychodidae</taxon>
        <taxon>Lutzomyia</taxon>
        <taxon>Lutzomyia</taxon>
    </lineage>
</organism>
<feature type="region of interest" description="Disordered" evidence="2">
    <location>
        <begin position="1"/>
        <end position="66"/>
    </location>
</feature>
<sequence>VAPPDGLFAEAARKVKLDKNEKQSEEEKKRQQREKEEQEMRKREEEMKRLQEEEERRRREEEEEEELRQERARLEEQVKHARKIESASKELTEKILEECMEEMCQEVAEDEIGAHRKFVENLQIALEEIIQETMDELTERMVCEETWRKVVREKIQRRNIISNTPIWLPSQPLEQQVEGFRHPHQEETIQLKSRYLRGVPDDFNLDRDPMDPLVVSIPGTGEETPGFPAYISKWLEEIFLRTTEQREKNVVFVEQQPVRNAQETLAVSVQAIHGRDMLKEDKTGFDGKKDIAHGIVFFMTVGNIENSLRRLEDLCDNLSTSEDIPVAIIVYNGHSMTPEEIERELNVTEQPQISAHIVKIYDENRLKNKTSLGTIFRDCLKFCARQYNFNVRLEMGRTSVFLDETLGSIFWKRLHLSAQVNPKLAAISHNINFVISLYNRAITHVVEQFASEDSLAKYPEFPEEFRKFVPQLNRENFITWEHFPDNWREKSFVNCMRDFLVQLKLPKFTFSGQVYHSRDIEKELRKYLETCLPAESIDRVTYGIMQPILATQLNETISWLRPVEIIAMEKLLVTFRGSQLPLNFVFNRDALDVYSTNPWWLKDDFLEGFSVVLDGDEPEAKKRREEMPVKLEDVLEQADKFIQKADEKLQKCQKIVKTSCEISRELDAKLNEEEENNRQMQRKWRLQLNRN</sequence>
<evidence type="ECO:0000256" key="2">
    <source>
        <dbReference type="SAM" id="MobiDB-lite"/>
    </source>
</evidence>
<evidence type="ECO:0000313" key="4">
    <source>
        <dbReference type="Proteomes" id="UP000092461"/>
    </source>
</evidence>
<accession>A0A1B0CR16</accession>
<dbReference type="AlphaFoldDB" id="A0A1B0CR16"/>
<dbReference type="EMBL" id="AJWK01024337">
    <property type="status" value="NOT_ANNOTATED_CDS"/>
    <property type="molecule type" value="Genomic_DNA"/>
</dbReference>
<feature type="compositionally biased region" description="Basic and acidic residues" evidence="2">
    <location>
        <begin position="11"/>
        <end position="60"/>
    </location>
</feature>
<name>A0A1B0CR16_LUTLO</name>
<keyword evidence="1" id="KW-0175">Coiled coil</keyword>
<proteinExistence type="predicted"/>
<reference evidence="3" key="1">
    <citation type="submission" date="2020-05" db="UniProtKB">
        <authorList>
            <consortium name="EnsemblMetazoa"/>
        </authorList>
    </citation>
    <scope>IDENTIFICATION</scope>
    <source>
        <strain evidence="3">Jacobina</strain>
    </source>
</reference>